<accession>A0A0C3VFR9</accession>
<evidence type="ECO:0000256" key="1">
    <source>
        <dbReference type="SAM" id="SignalP"/>
    </source>
</evidence>
<feature type="signal peptide" evidence="1">
    <location>
        <begin position="1"/>
        <end position="21"/>
    </location>
</feature>
<dbReference type="EMBL" id="CM001219">
    <property type="protein sequence ID" value="AES70213.2"/>
    <property type="molecule type" value="Genomic_DNA"/>
</dbReference>
<accession>G7J1B6</accession>
<dbReference type="AlphaFoldDB" id="G7J1B6"/>
<dbReference type="EnsemblPlants" id="AES70213">
    <property type="protein sequence ID" value="AES70213"/>
    <property type="gene ID" value="MTR_3g049800"/>
</dbReference>
<evidence type="ECO:0000313" key="4">
    <source>
        <dbReference type="Proteomes" id="UP000002051"/>
    </source>
</evidence>
<reference evidence="2 4" key="2">
    <citation type="journal article" date="2014" name="BMC Genomics">
        <title>An improved genome release (version Mt4.0) for the model legume Medicago truncatula.</title>
        <authorList>
            <person name="Tang H."/>
            <person name="Krishnakumar V."/>
            <person name="Bidwell S."/>
            <person name="Rosen B."/>
            <person name="Chan A."/>
            <person name="Zhou S."/>
            <person name="Gentzbittel L."/>
            <person name="Childs K.L."/>
            <person name="Yandell M."/>
            <person name="Gundlach H."/>
            <person name="Mayer K.F."/>
            <person name="Schwartz D.C."/>
            <person name="Town C.D."/>
        </authorList>
    </citation>
    <scope>GENOME REANNOTATION</scope>
    <source>
        <strain evidence="3 4">cv. Jemalong A17</strain>
    </source>
</reference>
<evidence type="ECO:0000313" key="2">
    <source>
        <dbReference type="EMBL" id="AES70213.2"/>
    </source>
</evidence>
<proteinExistence type="predicted"/>
<feature type="chain" id="PRO_5014572608" evidence="1">
    <location>
        <begin position="22"/>
        <end position="92"/>
    </location>
</feature>
<dbReference type="HOGENOM" id="CLU_2416593_0_0_1"/>
<keyword evidence="1" id="KW-0732">Signal</keyword>
<protein>
    <submittedName>
        <fullName evidence="2">Transmembrane protein, putative</fullName>
    </submittedName>
</protein>
<reference evidence="3" key="3">
    <citation type="submission" date="2015-04" db="UniProtKB">
        <authorList>
            <consortium name="EnsemblPlants"/>
        </authorList>
    </citation>
    <scope>IDENTIFICATION</scope>
    <source>
        <strain evidence="3">cv. Jemalong A17</strain>
    </source>
</reference>
<name>G7J1B6_MEDTR</name>
<sequence>MAKHISQYCLLGIFCIALVLASGPTPGSSLCNNKHFLCDNPDNCLATCHFYFCKRGCNKDLQPKKKEHTQRRGLSQDPQKATNLKLVIPSLF</sequence>
<dbReference type="Proteomes" id="UP000002051">
    <property type="component" value="Chromosome 3"/>
</dbReference>
<keyword evidence="2" id="KW-0812">Transmembrane</keyword>
<keyword evidence="2" id="KW-0472">Membrane</keyword>
<gene>
    <name evidence="2" type="ordered locus">MTR_3g049800</name>
</gene>
<keyword evidence="4" id="KW-1185">Reference proteome</keyword>
<organism evidence="2 4">
    <name type="scientific">Medicago truncatula</name>
    <name type="common">Barrel medic</name>
    <name type="synonym">Medicago tribuloides</name>
    <dbReference type="NCBI Taxonomy" id="3880"/>
    <lineage>
        <taxon>Eukaryota</taxon>
        <taxon>Viridiplantae</taxon>
        <taxon>Streptophyta</taxon>
        <taxon>Embryophyta</taxon>
        <taxon>Tracheophyta</taxon>
        <taxon>Spermatophyta</taxon>
        <taxon>Magnoliopsida</taxon>
        <taxon>eudicotyledons</taxon>
        <taxon>Gunneridae</taxon>
        <taxon>Pentapetalae</taxon>
        <taxon>rosids</taxon>
        <taxon>fabids</taxon>
        <taxon>Fabales</taxon>
        <taxon>Fabaceae</taxon>
        <taxon>Papilionoideae</taxon>
        <taxon>50 kb inversion clade</taxon>
        <taxon>NPAAA clade</taxon>
        <taxon>Hologalegina</taxon>
        <taxon>IRL clade</taxon>
        <taxon>Trifolieae</taxon>
        <taxon>Medicago</taxon>
    </lineage>
</organism>
<evidence type="ECO:0000313" key="3">
    <source>
        <dbReference type="EnsemblPlants" id="AES70213"/>
    </source>
</evidence>
<reference evidence="2 4" key="1">
    <citation type="journal article" date="2011" name="Nature">
        <title>The Medicago genome provides insight into the evolution of rhizobial symbioses.</title>
        <authorList>
            <person name="Young N.D."/>
            <person name="Debelle F."/>
            <person name="Oldroyd G.E."/>
            <person name="Geurts R."/>
            <person name="Cannon S.B."/>
            <person name="Udvardi M.K."/>
            <person name="Benedito V.A."/>
            <person name="Mayer K.F."/>
            <person name="Gouzy J."/>
            <person name="Schoof H."/>
            <person name="Van de Peer Y."/>
            <person name="Proost S."/>
            <person name="Cook D.R."/>
            <person name="Meyers B.C."/>
            <person name="Spannagl M."/>
            <person name="Cheung F."/>
            <person name="De Mita S."/>
            <person name="Krishnakumar V."/>
            <person name="Gundlach H."/>
            <person name="Zhou S."/>
            <person name="Mudge J."/>
            <person name="Bharti A.K."/>
            <person name="Murray J.D."/>
            <person name="Naoumkina M.A."/>
            <person name="Rosen B."/>
            <person name="Silverstein K.A."/>
            <person name="Tang H."/>
            <person name="Rombauts S."/>
            <person name="Zhao P.X."/>
            <person name="Zhou P."/>
            <person name="Barbe V."/>
            <person name="Bardou P."/>
            <person name="Bechner M."/>
            <person name="Bellec A."/>
            <person name="Berger A."/>
            <person name="Berges H."/>
            <person name="Bidwell S."/>
            <person name="Bisseling T."/>
            <person name="Choisne N."/>
            <person name="Couloux A."/>
            <person name="Denny R."/>
            <person name="Deshpande S."/>
            <person name="Dai X."/>
            <person name="Doyle J.J."/>
            <person name="Dudez A.M."/>
            <person name="Farmer A.D."/>
            <person name="Fouteau S."/>
            <person name="Franken C."/>
            <person name="Gibelin C."/>
            <person name="Gish J."/>
            <person name="Goldstein S."/>
            <person name="Gonzalez A.J."/>
            <person name="Green P.J."/>
            <person name="Hallab A."/>
            <person name="Hartog M."/>
            <person name="Hua A."/>
            <person name="Humphray S.J."/>
            <person name="Jeong D.H."/>
            <person name="Jing Y."/>
            <person name="Jocker A."/>
            <person name="Kenton S.M."/>
            <person name="Kim D.J."/>
            <person name="Klee K."/>
            <person name="Lai H."/>
            <person name="Lang C."/>
            <person name="Lin S."/>
            <person name="Macmil S.L."/>
            <person name="Magdelenat G."/>
            <person name="Matthews L."/>
            <person name="McCorrison J."/>
            <person name="Monaghan E.L."/>
            <person name="Mun J.H."/>
            <person name="Najar F.Z."/>
            <person name="Nicholson C."/>
            <person name="Noirot C."/>
            <person name="O'Bleness M."/>
            <person name="Paule C.R."/>
            <person name="Poulain J."/>
            <person name="Prion F."/>
            <person name="Qin B."/>
            <person name="Qu C."/>
            <person name="Retzel E.F."/>
            <person name="Riddle C."/>
            <person name="Sallet E."/>
            <person name="Samain S."/>
            <person name="Samson N."/>
            <person name="Sanders I."/>
            <person name="Saurat O."/>
            <person name="Scarpelli C."/>
            <person name="Schiex T."/>
            <person name="Segurens B."/>
            <person name="Severin A.J."/>
            <person name="Sherrier D.J."/>
            <person name="Shi R."/>
            <person name="Sims S."/>
            <person name="Singer S.R."/>
            <person name="Sinharoy S."/>
            <person name="Sterck L."/>
            <person name="Viollet A."/>
            <person name="Wang B.B."/>
            <person name="Wang K."/>
            <person name="Wang M."/>
            <person name="Wang X."/>
            <person name="Warfsmann J."/>
            <person name="Weissenbach J."/>
            <person name="White D.D."/>
            <person name="White J.D."/>
            <person name="Wiley G.B."/>
            <person name="Wincker P."/>
            <person name="Xing Y."/>
            <person name="Yang L."/>
            <person name="Yao Z."/>
            <person name="Ying F."/>
            <person name="Zhai J."/>
            <person name="Zhou L."/>
            <person name="Zuber A."/>
            <person name="Denarie J."/>
            <person name="Dixon R.A."/>
            <person name="May G.D."/>
            <person name="Schwartz D.C."/>
            <person name="Rogers J."/>
            <person name="Quetier F."/>
            <person name="Town C.D."/>
            <person name="Roe B.A."/>
        </authorList>
    </citation>
    <scope>NUCLEOTIDE SEQUENCE [LARGE SCALE GENOMIC DNA]</scope>
    <source>
        <strain evidence="2">A17</strain>
        <strain evidence="3 4">cv. Jemalong A17</strain>
    </source>
</reference>